<accession>A0A6A7BLC0</accession>
<evidence type="ECO:0000256" key="1">
    <source>
        <dbReference type="SAM" id="MobiDB-lite"/>
    </source>
</evidence>
<feature type="compositionally biased region" description="Low complexity" evidence="1">
    <location>
        <begin position="127"/>
        <end position="139"/>
    </location>
</feature>
<reference evidence="2" key="1">
    <citation type="submission" date="2020-01" db="EMBL/GenBank/DDBJ databases">
        <authorList>
            <consortium name="DOE Joint Genome Institute"/>
            <person name="Haridas S."/>
            <person name="Albert R."/>
            <person name="Binder M."/>
            <person name="Bloem J."/>
            <person name="Labutti K."/>
            <person name="Salamov A."/>
            <person name="Andreopoulos B."/>
            <person name="Baker S.E."/>
            <person name="Barry K."/>
            <person name="Bills G."/>
            <person name="Bluhm B.H."/>
            <person name="Cannon C."/>
            <person name="Castanera R."/>
            <person name="Culley D.E."/>
            <person name="Daum C."/>
            <person name="Ezra D."/>
            <person name="Gonzalez J.B."/>
            <person name="Henrissat B."/>
            <person name="Kuo A."/>
            <person name="Liang C."/>
            <person name="Lipzen A."/>
            <person name="Lutzoni F."/>
            <person name="Magnuson J."/>
            <person name="Mondo S."/>
            <person name="Nolan M."/>
            <person name="Ohm R."/>
            <person name="Pangilinan J."/>
            <person name="Park H.-J."/>
            <person name="Ramirez L."/>
            <person name="Alfaro M."/>
            <person name="Sun H."/>
            <person name="Tritt A."/>
            <person name="Yoshinaga Y."/>
            <person name="Zwiers L.-H."/>
            <person name="Turgeon B.G."/>
            <person name="Goodwin S.B."/>
            <person name="Spatafora J.W."/>
            <person name="Crous P.W."/>
            <person name="Grigoriev I.V."/>
        </authorList>
    </citation>
    <scope>NUCLEOTIDE SEQUENCE</scope>
    <source>
        <strain evidence="2">IPT5</strain>
    </source>
</reference>
<dbReference type="EMBL" id="MU006291">
    <property type="protein sequence ID" value="KAF2854948.1"/>
    <property type="molecule type" value="Genomic_DNA"/>
</dbReference>
<evidence type="ECO:0000313" key="2">
    <source>
        <dbReference type="EMBL" id="KAF2854948.1"/>
    </source>
</evidence>
<feature type="region of interest" description="Disordered" evidence="1">
    <location>
        <begin position="127"/>
        <end position="176"/>
    </location>
</feature>
<keyword evidence="3" id="KW-1185">Reference proteome</keyword>
<dbReference type="Proteomes" id="UP000799423">
    <property type="component" value="Unassembled WGS sequence"/>
</dbReference>
<gene>
    <name evidence="2" type="ORF">T440DRAFT_198790</name>
</gene>
<sequence>MPSTEFYSMHRRLIWWRAMTSASPSPSHGVASQVVPAAASTCGTSKASVIADRSTDGPRRRSGESARRKGSWKPNRDPAATGPDFLATRSSRLCGQPLRTAIAHPAHAQWPRADKQATVDGVAAASPAAGGARSLGGLSRPHRGSAASWCSRVPCPRRGHSPWAMAPGRGEANGAL</sequence>
<name>A0A6A7BLC0_9PLEO</name>
<dbReference type="AlphaFoldDB" id="A0A6A7BLC0"/>
<organism evidence="2 3">
    <name type="scientific">Plenodomus tracheiphilus IPT5</name>
    <dbReference type="NCBI Taxonomy" id="1408161"/>
    <lineage>
        <taxon>Eukaryota</taxon>
        <taxon>Fungi</taxon>
        <taxon>Dikarya</taxon>
        <taxon>Ascomycota</taxon>
        <taxon>Pezizomycotina</taxon>
        <taxon>Dothideomycetes</taxon>
        <taxon>Pleosporomycetidae</taxon>
        <taxon>Pleosporales</taxon>
        <taxon>Pleosporineae</taxon>
        <taxon>Leptosphaeriaceae</taxon>
        <taxon>Plenodomus</taxon>
    </lineage>
</organism>
<evidence type="ECO:0000313" key="3">
    <source>
        <dbReference type="Proteomes" id="UP000799423"/>
    </source>
</evidence>
<proteinExistence type="predicted"/>
<feature type="compositionally biased region" description="Basic and acidic residues" evidence="1">
    <location>
        <begin position="53"/>
        <end position="67"/>
    </location>
</feature>
<feature type="region of interest" description="Disordered" evidence="1">
    <location>
        <begin position="41"/>
        <end position="86"/>
    </location>
</feature>
<protein>
    <submittedName>
        <fullName evidence="2">Uncharacterized protein</fullName>
    </submittedName>
</protein>